<dbReference type="Pfam" id="PF10282">
    <property type="entry name" value="Lactonase"/>
    <property type="match status" value="1"/>
</dbReference>
<reference evidence="2" key="3">
    <citation type="journal article" date="2023" name="Microbiol. Resour. Announc.">
        <title>Draft Genome Sequence of Granulicatella sp. Strain S8, Isolated from a Marine Fish, Seriola quinqueradiata.</title>
        <authorList>
            <person name="Lee M."/>
            <person name="Farooq A."/>
            <person name="Jeong J.B."/>
            <person name="Jung M.Y."/>
        </authorList>
    </citation>
    <scope>NUCLEOTIDE SEQUENCE</scope>
    <source>
        <strain evidence="2">S8</strain>
    </source>
</reference>
<evidence type="ECO:0000256" key="1">
    <source>
        <dbReference type="ARBA" id="ARBA00005564"/>
    </source>
</evidence>
<dbReference type="InterPro" id="IPR015943">
    <property type="entry name" value="WD40/YVTN_repeat-like_dom_sf"/>
</dbReference>
<dbReference type="InterPro" id="IPR019405">
    <property type="entry name" value="Lactonase_7-beta_prop"/>
</dbReference>
<keyword evidence="3" id="KW-1185">Reference proteome</keyword>
<dbReference type="RefSeq" id="WP_256944348.1">
    <property type="nucleotide sequence ID" value="NZ_JANHNZ010000001.1"/>
</dbReference>
<comment type="similarity">
    <text evidence="1">Belongs to the cycloisomerase 2 family.</text>
</comment>
<organism evidence="2 3">
    <name type="scientific">Granulicatella seriolae</name>
    <dbReference type="NCBI Taxonomy" id="2967226"/>
    <lineage>
        <taxon>Bacteria</taxon>
        <taxon>Bacillati</taxon>
        <taxon>Bacillota</taxon>
        <taxon>Bacilli</taxon>
        <taxon>Lactobacillales</taxon>
        <taxon>Carnobacteriaceae</taxon>
        <taxon>Granulicatella</taxon>
    </lineage>
</organism>
<dbReference type="PANTHER" id="PTHR30344">
    <property type="entry name" value="6-PHOSPHOGLUCONOLACTONASE-RELATED"/>
    <property type="match status" value="1"/>
</dbReference>
<dbReference type="InterPro" id="IPR050282">
    <property type="entry name" value="Cycloisomerase_2"/>
</dbReference>
<sequence>MKEKFYLGTYTKRESKGVYSIELDTSAKSLGNLVLEAEVDSPTYVTLDSSKNLLYTVSKEEGLGGVTSFKRDTTGQFVKVDQDHFEIAPPCYISLEENSSLLVTSNYHAGSVVLYQTDSNGKLDRLDLVEHTGSSIHPNQTKPHVHYSQHTPDNHFIIACDLGTDEVITYKVSPDQELRAIATYKSSPGAGPRHIVFHPTLSIAYLICELNASIEVLFYDTNTGEFVLKDRVDLLKDDNQEKWAAAIRITADGRFLYASNRGYDVLVSYLIHPETGLLTFIEEVATYGKVARDFNLSQNDDFIVVAHQESDNLSLFERDSQNGKLTLLESDVYAPEAVCVYL</sequence>
<comment type="caution">
    <text evidence="2">The sequence shown here is derived from an EMBL/GenBank/DDBJ whole genome shotgun (WGS) entry which is preliminary data.</text>
</comment>
<proteinExistence type="inferred from homology"/>
<accession>A0ABT1WL34</accession>
<name>A0ABT1WL34_9LACT</name>
<evidence type="ECO:0000313" key="2">
    <source>
        <dbReference type="EMBL" id="MCQ9209242.1"/>
    </source>
</evidence>
<protein>
    <submittedName>
        <fullName evidence="2">Lactonase family protein</fullName>
    </submittedName>
</protein>
<dbReference type="InterPro" id="IPR011048">
    <property type="entry name" value="Haem_d1_sf"/>
</dbReference>
<evidence type="ECO:0000313" key="3">
    <source>
        <dbReference type="Proteomes" id="UP001059480"/>
    </source>
</evidence>
<reference evidence="2" key="1">
    <citation type="submission" date="2022-07" db="EMBL/GenBank/DDBJ databases">
        <authorList>
            <person name="Jung M.-Y."/>
            <person name="Lee M."/>
        </authorList>
    </citation>
    <scope>NUCLEOTIDE SEQUENCE</scope>
    <source>
        <strain evidence="2">S8</strain>
    </source>
</reference>
<dbReference type="Gene3D" id="2.130.10.10">
    <property type="entry name" value="YVTN repeat-like/Quinoprotein amine dehydrogenase"/>
    <property type="match status" value="1"/>
</dbReference>
<reference evidence="2" key="2">
    <citation type="journal article" date="2023" name="Curr. Microbiol.">
        <title>Granulicatella seriolae sp. nov., a Novel Facultative Anaerobe Isolated from Yellowtail Marine Fish.</title>
        <authorList>
            <person name="Lee M."/>
            <person name="Choi Y.J."/>
            <person name="Farooq A."/>
            <person name="Jeong J.B."/>
            <person name="Jung M.Y."/>
        </authorList>
    </citation>
    <scope>NUCLEOTIDE SEQUENCE</scope>
    <source>
        <strain evidence="2">S8</strain>
    </source>
</reference>
<dbReference type="EMBL" id="JANHNZ010000001">
    <property type="protein sequence ID" value="MCQ9209242.1"/>
    <property type="molecule type" value="Genomic_DNA"/>
</dbReference>
<dbReference type="PANTHER" id="PTHR30344:SF1">
    <property type="entry name" value="6-PHOSPHOGLUCONOLACTONASE"/>
    <property type="match status" value="1"/>
</dbReference>
<dbReference type="SUPFAM" id="SSF51004">
    <property type="entry name" value="C-terminal (heme d1) domain of cytochrome cd1-nitrite reductase"/>
    <property type="match status" value="1"/>
</dbReference>
<dbReference type="Proteomes" id="UP001059480">
    <property type="component" value="Unassembled WGS sequence"/>
</dbReference>
<gene>
    <name evidence="2" type="ORF">NPA36_01500</name>
</gene>